<dbReference type="Pfam" id="PF04430">
    <property type="entry name" value="DUF498"/>
    <property type="match status" value="1"/>
</dbReference>
<reference evidence="1" key="1">
    <citation type="submission" date="2015-04" db="EMBL/GenBank/DDBJ databases">
        <title>The genome sequence of the plant pathogenic Rhizarian Plasmodiophora brassicae reveals insights in its biotrophic life cycle and the origin of chitin synthesis.</title>
        <authorList>
            <person name="Schwelm A."/>
            <person name="Fogelqvist J."/>
            <person name="Knaust A."/>
            <person name="Julke S."/>
            <person name="Lilja T."/>
            <person name="Dhandapani V."/>
            <person name="Bonilla-Rosso G."/>
            <person name="Karlsson M."/>
            <person name="Shevchenko A."/>
            <person name="Choi S.R."/>
            <person name="Kim H.G."/>
            <person name="Park J.Y."/>
            <person name="Lim Y.P."/>
            <person name="Ludwig-Muller J."/>
            <person name="Dixelius C."/>
        </authorList>
    </citation>
    <scope>NUCLEOTIDE SEQUENCE</scope>
    <source>
        <tissue evidence="1">Potato root galls</tissue>
    </source>
</reference>
<dbReference type="PANTHER" id="PTHR21192:SF2">
    <property type="entry name" value="NADH DEHYDROGENASE [UBIQUINONE] 1 ALPHA SUBCOMPLEX ASSEMBLY FACTOR 3"/>
    <property type="match status" value="1"/>
</dbReference>
<dbReference type="AlphaFoldDB" id="A0A0H5QXR3"/>
<name>A0A0H5QXR3_9EUKA</name>
<dbReference type="InterPro" id="IPR007523">
    <property type="entry name" value="NDUFAF3/AAMDC"/>
</dbReference>
<dbReference type="EMBL" id="HACM01006090">
    <property type="protein sequence ID" value="CRZ06532.1"/>
    <property type="molecule type" value="Transcribed_RNA"/>
</dbReference>
<dbReference type="GO" id="GO:0032981">
    <property type="term" value="P:mitochondrial respiratory chain complex I assembly"/>
    <property type="evidence" value="ECO:0007669"/>
    <property type="project" value="TreeGrafter"/>
</dbReference>
<organism evidence="1">
    <name type="scientific">Spongospora subterranea</name>
    <dbReference type="NCBI Taxonomy" id="70186"/>
    <lineage>
        <taxon>Eukaryota</taxon>
        <taxon>Sar</taxon>
        <taxon>Rhizaria</taxon>
        <taxon>Endomyxa</taxon>
        <taxon>Phytomyxea</taxon>
        <taxon>Plasmodiophorida</taxon>
        <taxon>Plasmodiophoridae</taxon>
        <taxon>Spongospora</taxon>
    </lineage>
</organism>
<dbReference type="GO" id="GO:0005743">
    <property type="term" value="C:mitochondrial inner membrane"/>
    <property type="evidence" value="ECO:0007669"/>
    <property type="project" value="TreeGrafter"/>
</dbReference>
<dbReference type="PANTHER" id="PTHR21192">
    <property type="entry name" value="NUCLEAR PROTEIN E3-3"/>
    <property type="match status" value="1"/>
</dbReference>
<evidence type="ECO:0008006" key="2">
    <source>
        <dbReference type="Google" id="ProtNLM"/>
    </source>
</evidence>
<accession>A0A0H5QXR3</accession>
<dbReference type="SUPFAM" id="SSF64076">
    <property type="entry name" value="MTH938-like"/>
    <property type="match status" value="1"/>
</dbReference>
<dbReference type="Gene3D" id="3.40.1230.10">
    <property type="entry name" value="MTH938-like"/>
    <property type="match status" value="1"/>
</dbReference>
<sequence length="169" mass="19380">HHDRTLLSYRWPMAFRRLLYPWRLSKHRTYSHDSLTGGLPTIQPPVAPIKTQIQAYNHEGFTVNGVHFQGDLLALTTTAMIWRGDEKTDQLITPSSLSILPLITTPIDIVIFGTGDNLVQLPQLVKDFLRKHRIKFDVMKTFHACATFNILNMEDRQVAGLFIRTSAER</sequence>
<feature type="non-terminal residue" evidence="1">
    <location>
        <position position="1"/>
    </location>
</feature>
<dbReference type="InterPro" id="IPR036748">
    <property type="entry name" value="MTH938-like_sf"/>
</dbReference>
<protein>
    <recommendedName>
        <fullName evidence="2">NADH dehydrogenase [ubiquinone] 1 alpha subcomplex assembly factor 3</fullName>
    </recommendedName>
</protein>
<evidence type="ECO:0000313" key="1">
    <source>
        <dbReference type="EMBL" id="CRZ06532.1"/>
    </source>
</evidence>
<proteinExistence type="predicted"/>